<evidence type="ECO:0000256" key="6">
    <source>
        <dbReference type="ARBA" id="ARBA00022917"/>
    </source>
</evidence>
<feature type="domain" description="Translation elongation factor P/YeiP central" evidence="10">
    <location>
        <begin position="64"/>
        <end position="120"/>
    </location>
</feature>
<dbReference type="SMART" id="SM01185">
    <property type="entry name" value="EFP"/>
    <property type="match status" value="1"/>
</dbReference>
<evidence type="ECO:0000256" key="1">
    <source>
        <dbReference type="ARBA" id="ARBA00004496"/>
    </source>
</evidence>
<dbReference type="EMBL" id="JAERRH010000025">
    <property type="protein sequence ID" value="MBL1109907.1"/>
    <property type="molecule type" value="Genomic_DNA"/>
</dbReference>
<keyword evidence="4 8" id="KW-0963">Cytoplasm</keyword>
<dbReference type="InterPro" id="IPR008991">
    <property type="entry name" value="Translation_prot_SH3-like_sf"/>
</dbReference>
<evidence type="ECO:0000313" key="12">
    <source>
        <dbReference type="Proteomes" id="UP000621386"/>
    </source>
</evidence>
<evidence type="ECO:0000256" key="7">
    <source>
        <dbReference type="ARBA" id="ARBA00025469"/>
    </source>
</evidence>
<dbReference type="SUPFAM" id="SSF50104">
    <property type="entry name" value="Translation proteins SH3-like domain"/>
    <property type="match status" value="1"/>
</dbReference>
<dbReference type="InterPro" id="IPR020599">
    <property type="entry name" value="Transl_elong_fac_P/YeiP"/>
</dbReference>
<sequence length="182" mass="19874">MKTGKELRPGTVLRIDNDPWLVLSSKSGSDGAIVKSKLNNLLTGSKTDAVFAADDKLDDVVLDDKEVTLAYISGNIYVWLDTTDDTMYELNAEDIGAALAYIVEGMREVCVLTMYEERALWVALPTTVSRQIGYTENASTSSNMKPAKLTNGTEVQVADAIQIGDWIDIDTRDGSFKGRTKG</sequence>
<keyword evidence="5 8" id="KW-0251">Elongation factor</keyword>
<dbReference type="Gene3D" id="2.30.30.30">
    <property type="match status" value="1"/>
</dbReference>
<dbReference type="InterPro" id="IPR011768">
    <property type="entry name" value="Transl_elongation_fac_P"/>
</dbReference>
<evidence type="ECO:0000313" key="11">
    <source>
        <dbReference type="EMBL" id="MBL1109907.1"/>
    </source>
</evidence>
<organism evidence="11 12">
    <name type="scientific">Streptomyces musisoli</name>
    <dbReference type="NCBI Taxonomy" id="2802280"/>
    <lineage>
        <taxon>Bacteria</taxon>
        <taxon>Bacillati</taxon>
        <taxon>Actinomycetota</taxon>
        <taxon>Actinomycetes</taxon>
        <taxon>Kitasatosporales</taxon>
        <taxon>Streptomycetaceae</taxon>
        <taxon>Streptomyces</taxon>
    </lineage>
</organism>
<dbReference type="InterPro" id="IPR012340">
    <property type="entry name" value="NA-bd_OB-fold"/>
</dbReference>
<dbReference type="HAMAP" id="MF_00141">
    <property type="entry name" value="EF_P"/>
    <property type="match status" value="1"/>
</dbReference>
<dbReference type="Gene3D" id="2.40.50.140">
    <property type="entry name" value="Nucleic acid-binding proteins"/>
    <property type="match status" value="2"/>
</dbReference>
<evidence type="ECO:0000259" key="9">
    <source>
        <dbReference type="SMART" id="SM00841"/>
    </source>
</evidence>
<evidence type="ECO:0000256" key="5">
    <source>
        <dbReference type="ARBA" id="ARBA00022768"/>
    </source>
</evidence>
<reference evidence="11 12" key="1">
    <citation type="submission" date="2021-01" db="EMBL/GenBank/DDBJ databases">
        <title>WGS of actinomycetes isolated from Thailand.</title>
        <authorList>
            <person name="Thawai C."/>
        </authorList>
    </citation>
    <scope>NUCLEOTIDE SEQUENCE [LARGE SCALE GENOMIC DNA]</scope>
    <source>
        <strain evidence="11 12">CH5-8</strain>
    </source>
</reference>
<dbReference type="Proteomes" id="UP000621386">
    <property type="component" value="Unassembled WGS sequence"/>
</dbReference>
<dbReference type="InterPro" id="IPR015365">
    <property type="entry name" value="Elong-fact-P_C"/>
</dbReference>
<dbReference type="InterPro" id="IPR014722">
    <property type="entry name" value="Rib_uL2_dom2"/>
</dbReference>
<dbReference type="PANTHER" id="PTHR30053:SF12">
    <property type="entry name" value="ELONGATION FACTOR P (EF-P) FAMILY PROTEIN"/>
    <property type="match status" value="1"/>
</dbReference>
<evidence type="ECO:0000256" key="8">
    <source>
        <dbReference type="HAMAP-Rule" id="MF_00141"/>
    </source>
</evidence>
<proteinExistence type="inferred from homology"/>
<evidence type="ECO:0000256" key="3">
    <source>
        <dbReference type="ARBA" id="ARBA00009479"/>
    </source>
</evidence>
<dbReference type="PANTHER" id="PTHR30053">
    <property type="entry name" value="ELONGATION FACTOR P"/>
    <property type="match status" value="1"/>
</dbReference>
<gene>
    <name evidence="8" type="primary">efp</name>
    <name evidence="11" type="ORF">JK361_35980</name>
</gene>
<dbReference type="Pfam" id="PF09285">
    <property type="entry name" value="Elong-fact-P_C"/>
    <property type="match status" value="1"/>
</dbReference>
<evidence type="ECO:0000256" key="4">
    <source>
        <dbReference type="ARBA" id="ARBA00022490"/>
    </source>
</evidence>
<dbReference type="SUPFAM" id="SSF50249">
    <property type="entry name" value="Nucleic acid-binding proteins"/>
    <property type="match status" value="2"/>
</dbReference>
<evidence type="ECO:0000256" key="2">
    <source>
        <dbReference type="ARBA" id="ARBA00004815"/>
    </source>
</evidence>
<protein>
    <recommendedName>
        <fullName evidence="8">Elongation factor P</fullName>
        <shortName evidence="8">EF-P</shortName>
    </recommendedName>
</protein>
<comment type="similarity">
    <text evidence="3 8">Belongs to the elongation factor P family.</text>
</comment>
<keyword evidence="6 8" id="KW-0648">Protein biosynthesis</keyword>
<keyword evidence="12" id="KW-1185">Reference proteome</keyword>
<dbReference type="GO" id="GO:0003746">
    <property type="term" value="F:translation elongation factor activity"/>
    <property type="evidence" value="ECO:0007669"/>
    <property type="project" value="UniProtKB-KW"/>
</dbReference>
<dbReference type="InterPro" id="IPR013185">
    <property type="entry name" value="Transl_elong_KOW-like"/>
</dbReference>
<accession>A0ABS1PC13</accession>
<comment type="pathway">
    <text evidence="2 8">Protein biosynthesis; polypeptide chain elongation.</text>
</comment>
<dbReference type="Pfam" id="PF08207">
    <property type="entry name" value="EFP_N"/>
    <property type="match status" value="1"/>
</dbReference>
<dbReference type="InterPro" id="IPR001059">
    <property type="entry name" value="Transl_elong_P/YeiP_cen"/>
</dbReference>
<comment type="subcellular location">
    <subcellularLocation>
        <location evidence="1 8">Cytoplasm</location>
    </subcellularLocation>
</comment>
<dbReference type="SMART" id="SM00841">
    <property type="entry name" value="Elong-fact-P_C"/>
    <property type="match status" value="1"/>
</dbReference>
<dbReference type="Pfam" id="PF01132">
    <property type="entry name" value="EFP"/>
    <property type="match status" value="1"/>
</dbReference>
<comment type="function">
    <text evidence="7 8">Involved in peptide bond synthesis. Stimulates efficient translation and peptide-bond synthesis on native or reconstituted 70S ribosomes in vitro. Probably functions indirectly by altering the affinity of the ribosome for aminoacyl-tRNA, thus increasing their reactivity as acceptors for peptidyl transferase.</text>
</comment>
<feature type="domain" description="Elongation factor P C-terminal" evidence="9">
    <location>
        <begin position="128"/>
        <end position="179"/>
    </location>
</feature>
<dbReference type="RefSeq" id="WP_201826469.1">
    <property type="nucleotide sequence ID" value="NZ_JAERRH010000025.1"/>
</dbReference>
<evidence type="ECO:0000259" key="10">
    <source>
        <dbReference type="SMART" id="SM01185"/>
    </source>
</evidence>
<dbReference type="PIRSF" id="PIRSF005901">
    <property type="entry name" value="EF-P"/>
    <property type="match status" value="1"/>
</dbReference>
<comment type="caution">
    <text evidence="11">The sequence shown here is derived from an EMBL/GenBank/DDBJ whole genome shotgun (WGS) entry which is preliminary data.</text>
</comment>
<name>A0ABS1PC13_9ACTN</name>